<comment type="caution">
    <text evidence="2">The sequence shown here is derived from an EMBL/GenBank/DDBJ whole genome shotgun (WGS) entry which is preliminary data.</text>
</comment>
<dbReference type="EMBL" id="NHYE01004965">
    <property type="protein sequence ID" value="PPQ80187.1"/>
    <property type="molecule type" value="Genomic_DNA"/>
</dbReference>
<keyword evidence="3" id="KW-1185">Reference proteome</keyword>
<dbReference type="InParanoid" id="A0A409WNV2"/>
<name>A0A409WNV2_9AGAR</name>
<organism evidence="2 3">
    <name type="scientific">Gymnopilus dilepis</name>
    <dbReference type="NCBI Taxonomy" id="231916"/>
    <lineage>
        <taxon>Eukaryota</taxon>
        <taxon>Fungi</taxon>
        <taxon>Dikarya</taxon>
        <taxon>Basidiomycota</taxon>
        <taxon>Agaricomycotina</taxon>
        <taxon>Agaricomycetes</taxon>
        <taxon>Agaricomycetidae</taxon>
        <taxon>Agaricales</taxon>
        <taxon>Agaricineae</taxon>
        <taxon>Hymenogastraceae</taxon>
        <taxon>Gymnopilus</taxon>
    </lineage>
</organism>
<gene>
    <name evidence="2" type="ORF">CVT26_008405</name>
</gene>
<evidence type="ECO:0000313" key="2">
    <source>
        <dbReference type="EMBL" id="PPQ80187.1"/>
    </source>
</evidence>
<protein>
    <submittedName>
        <fullName evidence="2">Uncharacterized protein</fullName>
    </submittedName>
</protein>
<sequence length="181" mass="19862">MPEPPHNSNLNHLPPITTAVCLSTVAAPLATWTRRITGRAAYCGFILLDQPLLAFDITRKREEARRAATTSKSALVAPYRPGPVTTRSAKTESLITKREWSVFPRGDGDADEEEKHGRETRTIMARSRRRAPATPPPVLLPVHLFSPSPPRLLSAVPHFPLGSFRLTESAYPPAANSATPR</sequence>
<evidence type="ECO:0000256" key="1">
    <source>
        <dbReference type="SAM" id="MobiDB-lite"/>
    </source>
</evidence>
<proteinExistence type="predicted"/>
<feature type="region of interest" description="Disordered" evidence="1">
    <location>
        <begin position="105"/>
        <end position="133"/>
    </location>
</feature>
<dbReference type="AlphaFoldDB" id="A0A409WNV2"/>
<evidence type="ECO:0000313" key="3">
    <source>
        <dbReference type="Proteomes" id="UP000284706"/>
    </source>
</evidence>
<dbReference type="Proteomes" id="UP000284706">
    <property type="component" value="Unassembled WGS sequence"/>
</dbReference>
<accession>A0A409WNV2</accession>
<reference evidence="2 3" key="1">
    <citation type="journal article" date="2018" name="Evol. Lett.">
        <title>Horizontal gene cluster transfer increased hallucinogenic mushroom diversity.</title>
        <authorList>
            <person name="Reynolds H.T."/>
            <person name="Vijayakumar V."/>
            <person name="Gluck-Thaler E."/>
            <person name="Korotkin H.B."/>
            <person name="Matheny P.B."/>
            <person name="Slot J.C."/>
        </authorList>
    </citation>
    <scope>NUCLEOTIDE SEQUENCE [LARGE SCALE GENOMIC DNA]</scope>
    <source>
        <strain evidence="2 3">SRW20</strain>
    </source>
</reference>